<dbReference type="NCBIfam" id="TIGR00447">
    <property type="entry name" value="pth"/>
    <property type="match status" value="1"/>
</dbReference>
<dbReference type="CDD" id="cd00462">
    <property type="entry name" value="PTH"/>
    <property type="match status" value="1"/>
</dbReference>
<dbReference type="PANTHER" id="PTHR17224">
    <property type="entry name" value="PEPTIDYL-TRNA HYDROLASE"/>
    <property type="match status" value="1"/>
</dbReference>
<dbReference type="HAMAP" id="MF_00083">
    <property type="entry name" value="Pept_tRNA_hydro_bact"/>
    <property type="match status" value="1"/>
</dbReference>
<comment type="function">
    <text evidence="7">Catalyzes the release of premature peptidyl moieties from peptidyl-tRNA molecules trapped in stalled 50S ribosomal subunits, and thus maintains levels of free tRNAs and 50S ribosomes.</text>
</comment>
<keyword evidence="4 7" id="KW-0694">RNA-binding</keyword>
<feature type="binding site" evidence="7">
    <location>
        <position position="69"/>
    </location>
    <ligand>
        <name>tRNA</name>
        <dbReference type="ChEBI" id="CHEBI:17843"/>
    </ligand>
</feature>
<dbReference type="RefSeq" id="WP_273585343.1">
    <property type="nucleotide sequence ID" value="NZ_JANHJP010000006.1"/>
</dbReference>
<feature type="active site" description="Proton acceptor" evidence="7">
    <location>
        <position position="19"/>
    </location>
</feature>
<dbReference type="InterPro" id="IPR001328">
    <property type="entry name" value="Pept_tRNA_hydro"/>
</dbReference>
<comment type="subunit">
    <text evidence="7">Monomer.</text>
</comment>
<organism evidence="8 9">
    <name type="scientific">Columbia Basin potato purple top phytoplasma</name>
    <dbReference type="NCBI Taxonomy" id="307134"/>
    <lineage>
        <taxon>Bacteria</taxon>
        <taxon>Bacillati</taxon>
        <taxon>Mycoplasmatota</taxon>
        <taxon>Mollicutes</taxon>
        <taxon>Acholeplasmatales</taxon>
        <taxon>Acholeplasmataceae</taxon>
        <taxon>Candidatus Phytoplasma</taxon>
        <taxon>16SrVI (Clover proliferation group)</taxon>
    </lineage>
</organism>
<name>A0ABT5L966_9MOLU</name>
<keyword evidence="2 7" id="KW-0820">tRNA-binding</keyword>
<feature type="site" description="Discriminates between blocked and unblocked aminoacyl-tRNA" evidence="7">
    <location>
        <position position="9"/>
    </location>
</feature>
<dbReference type="GO" id="GO:0016787">
    <property type="term" value="F:hydrolase activity"/>
    <property type="evidence" value="ECO:0007669"/>
    <property type="project" value="UniProtKB-KW"/>
</dbReference>
<feature type="site" description="Stabilizes the basic form of H active site to accept a proton" evidence="7">
    <location>
        <position position="94"/>
    </location>
</feature>
<keyword evidence="9" id="KW-1185">Reference proteome</keyword>
<dbReference type="Proteomes" id="UP001221763">
    <property type="component" value="Unassembled WGS sequence"/>
</dbReference>
<evidence type="ECO:0000256" key="7">
    <source>
        <dbReference type="HAMAP-Rule" id="MF_00083"/>
    </source>
</evidence>
<dbReference type="InterPro" id="IPR018171">
    <property type="entry name" value="Pept_tRNA_hydro_CS"/>
</dbReference>
<feature type="binding site" evidence="7">
    <location>
        <position position="115"/>
    </location>
    <ligand>
        <name>tRNA</name>
        <dbReference type="ChEBI" id="CHEBI:17843"/>
    </ligand>
</feature>
<comment type="function">
    <text evidence="7">Hydrolyzes ribosome-free peptidyl-tRNAs (with 1 or more amino acids incorporated), which drop off the ribosome during protein synthesis, or as a result of ribosome stalling.</text>
</comment>
<reference evidence="8 9" key="1">
    <citation type="journal article" date="2023" name="Plant">
        <title>Draft Genome Sequence Resource of CBPPT1, a 'Candidatus Phytoplasma trifolii'-Related Strain Associated with Potato Purple Top Disease in the Columbia Basin, U.S.A.</title>
        <authorList>
            <person name="Wei W."/>
            <person name="Shao J."/>
            <person name="Bottner-Parker K.D."/>
            <person name="Zhao Y."/>
        </authorList>
    </citation>
    <scope>NUCLEOTIDE SEQUENCE [LARGE SCALE GENOMIC DNA]</scope>
    <source>
        <strain evidence="8 9">CBPPT1</strain>
    </source>
</reference>
<evidence type="ECO:0000256" key="3">
    <source>
        <dbReference type="ARBA" id="ARBA00022801"/>
    </source>
</evidence>
<dbReference type="Pfam" id="PF01195">
    <property type="entry name" value="Pept_tRNA_hydro"/>
    <property type="match status" value="1"/>
</dbReference>
<evidence type="ECO:0000313" key="9">
    <source>
        <dbReference type="Proteomes" id="UP001221763"/>
    </source>
</evidence>
<dbReference type="EC" id="3.1.1.29" evidence="1 7"/>
<keyword evidence="7" id="KW-0963">Cytoplasm</keyword>
<feature type="binding site" evidence="7">
    <location>
        <position position="14"/>
    </location>
    <ligand>
        <name>tRNA</name>
        <dbReference type="ChEBI" id="CHEBI:17843"/>
    </ligand>
</feature>
<feature type="binding site" evidence="7">
    <location>
        <position position="67"/>
    </location>
    <ligand>
        <name>tRNA</name>
        <dbReference type="ChEBI" id="CHEBI:17843"/>
    </ligand>
</feature>
<evidence type="ECO:0000256" key="5">
    <source>
        <dbReference type="ARBA" id="ARBA00038063"/>
    </source>
</evidence>
<evidence type="ECO:0000313" key="8">
    <source>
        <dbReference type="EMBL" id="MDC9032135.1"/>
    </source>
</evidence>
<sequence length="190" mass="21994">MKLIVGLGNPGLIYDNTPHNIGFMMIDYFLDYLKKNVKIKFTKEPSSLVYKCQINEKEILLLKPQTYMNFSGVAIKNIMQKYKINIDDILVLYDDIYLKAGCFKLKIKSGHSGHNGIKNIIEVLKTNKFKRLKIGVGYDSLKSLNEYVLSPFELIIKKSILDKFPLFVDILMYFIKDLAIDQILNFVKIK</sequence>
<gene>
    <name evidence="7" type="primary">pth</name>
    <name evidence="8" type="ORF">M8044_000357</name>
</gene>
<evidence type="ECO:0000256" key="4">
    <source>
        <dbReference type="ARBA" id="ARBA00022884"/>
    </source>
</evidence>
<dbReference type="PROSITE" id="PS01196">
    <property type="entry name" value="PEPT_TRNA_HYDROL_2"/>
    <property type="match status" value="1"/>
</dbReference>
<evidence type="ECO:0000256" key="6">
    <source>
        <dbReference type="ARBA" id="ARBA00050038"/>
    </source>
</evidence>
<keyword evidence="3 7" id="KW-0378">Hydrolase</keyword>
<comment type="similarity">
    <text evidence="5 7">Belongs to the PTH family.</text>
</comment>
<proteinExistence type="inferred from homology"/>
<dbReference type="PANTHER" id="PTHR17224:SF1">
    <property type="entry name" value="PEPTIDYL-TRNA HYDROLASE"/>
    <property type="match status" value="1"/>
</dbReference>
<dbReference type="EMBL" id="JANHJP010000006">
    <property type="protein sequence ID" value="MDC9032135.1"/>
    <property type="molecule type" value="Genomic_DNA"/>
</dbReference>
<comment type="catalytic activity">
    <reaction evidence="7">
        <text>an N-acyl-L-alpha-aminoacyl-tRNA + H2O = an N-acyl-L-amino acid + a tRNA + H(+)</text>
        <dbReference type="Rhea" id="RHEA:54448"/>
        <dbReference type="Rhea" id="RHEA-COMP:10123"/>
        <dbReference type="Rhea" id="RHEA-COMP:13883"/>
        <dbReference type="ChEBI" id="CHEBI:15377"/>
        <dbReference type="ChEBI" id="CHEBI:15378"/>
        <dbReference type="ChEBI" id="CHEBI:59874"/>
        <dbReference type="ChEBI" id="CHEBI:78442"/>
        <dbReference type="ChEBI" id="CHEBI:138191"/>
        <dbReference type="EC" id="3.1.1.29"/>
    </reaction>
</comment>
<comment type="subcellular location">
    <subcellularLocation>
        <location evidence="7">Cytoplasm</location>
    </subcellularLocation>
</comment>
<protein>
    <recommendedName>
        <fullName evidence="6 7">Peptidyl-tRNA hydrolase</fullName>
        <shortName evidence="7">Pth</shortName>
        <ecNumber evidence="1 7">3.1.1.29</ecNumber>
    </recommendedName>
</protein>
<evidence type="ECO:0000256" key="1">
    <source>
        <dbReference type="ARBA" id="ARBA00013260"/>
    </source>
</evidence>
<evidence type="ECO:0000256" key="2">
    <source>
        <dbReference type="ARBA" id="ARBA00022555"/>
    </source>
</evidence>
<dbReference type="InterPro" id="IPR036416">
    <property type="entry name" value="Pept_tRNA_hydro_sf"/>
</dbReference>
<comment type="caution">
    <text evidence="8">The sequence shown here is derived from an EMBL/GenBank/DDBJ whole genome shotgun (WGS) entry which is preliminary data.</text>
</comment>
<accession>A0ABT5L966</accession>
<dbReference type="SUPFAM" id="SSF53178">
    <property type="entry name" value="Peptidyl-tRNA hydrolase-like"/>
    <property type="match status" value="1"/>
</dbReference>
<dbReference type="Gene3D" id="3.40.50.1470">
    <property type="entry name" value="Peptidyl-tRNA hydrolase"/>
    <property type="match status" value="1"/>
</dbReference>